<gene>
    <name evidence="1" type="ORF">CON65_08795</name>
</gene>
<proteinExistence type="predicted"/>
<protein>
    <recommendedName>
        <fullName evidence="3">DUF3964 domain-containing protein</fullName>
    </recommendedName>
</protein>
<dbReference type="AlphaFoldDB" id="A0AA91VE10"/>
<organism evidence="1 2">
    <name type="scientific">Bacillus pseudomycoides</name>
    <dbReference type="NCBI Taxonomy" id="64104"/>
    <lineage>
        <taxon>Bacteria</taxon>
        <taxon>Bacillati</taxon>
        <taxon>Bacillota</taxon>
        <taxon>Bacilli</taxon>
        <taxon>Bacillales</taxon>
        <taxon>Bacillaceae</taxon>
        <taxon>Bacillus</taxon>
        <taxon>Bacillus cereus group</taxon>
    </lineage>
</organism>
<evidence type="ECO:0000313" key="1">
    <source>
        <dbReference type="EMBL" id="PED82953.1"/>
    </source>
</evidence>
<name>A0AA91VE10_9BACI</name>
<dbReference type="EMBL" id="NVOR01000022">
    <property type="protein sequence ID" value="PED82953.1"/>
    <property type="molecule type" value="Genomic_DNA"/>
</dbReference>
<dbReference type="Pfam" id="PF13107">
    <property type="entry name" value="DUF3964"/>
    <property type="match status" value="1"/>
</dbReference>
<dbReference type="RefSeq" id="WP_097896227.1">
    <property type="nucleotide sequence ID" value="NZ_NVOR01000022.1"/>
</dbReference>
<evidence type="ECO:0000313" key="2">
    <source>
        <dbReference type="Proteomes" id="UP000221020"/>
    </source>
</evidence>
<dbReference type="InterPro" id="IPR025082">
    <property type="entry name" value="DUF3964"/>
</dbReference>
<dbReference type="Proteomes" id="UP000221020">
    <property type="component" value="Unassembled WGS sequence"/>
</dbReference>
<evidence type="ECO:0008006" key="3">
    <source>
        <dbReference type="Google" id="ProtNLM"/>
    </source>
</evidence>
<sequence>MTRQERILQLPFFQDKPELARQIIKIEQEEHRYLPDQFEIKKVPPYTFGERQVVIGRIHEFYFVGIYSGDNWKYQAFADVMKCREFFINLSSITEKQLAFWFNNIELLAAS</sequence>
<reference evidence="1 2" key="1">
    <citation type="submission" date="2017-09" db="EMBL/GenBank/DDBJ databases">
        <title>Large-scale bioinformatics analysis of Bacillus genomes uncovers conserved roles of natural products in bacterial physiology.</title>
        <authorList>
            <consortium name="Agbiome Team Llc"/>
            <person name="Bleich R.M."/>
            <person name="Grubbs K.J."/>
            <person name="Santa Maria K.C."/>
            <person name="Allen S.E."/>
            <person name="Farag S."/>
            <person name="Shank E.A."/>
            <person name="Bowers A."/>
        </authorList>
    </citation>
    <scope>NUCLEOTIDE SEQUENCE [LARGE SCALE GENOMIC DNA]</scope>
    <source>
        <strain evidence="1 2">AFS092012</strain>
    </source>
</reference>
<accession>A0AA91VE10</accession>
<comment type="caution">
    <text evidence="1">The sequence shown here is derived from an EMBL/GenBank/DDBJ whole genome shotgun (WGS) entry which is preliminary data.</text>
</comment>